<keyword evidence="3" id="KW-0520">NAD</keyword>
<dbReference type="InterPro" id="IPR015590">
    <property type="entry name" value="Aldehyde_DH_dom"/>
</dbReference>
<dbReference type="RefSeq" id="WP_361707905.1">
    <property type="nucleotide sequence ID" value="NZ_JBEZVE010000025.1"/>
</dbReference>
<dbReference type="SUPFAM" id="SSF53720">
    <property type="entry name" value="ALDH-like"/>
    <property type="match status" value="1"/>
</dbReference>
<reference evidence="7 8" key="1">
    <citation type="submission" date="2024-06" db="EMBL/GenBank/DDBJ databases">
        <title>The Natural Products Discovery Center: Release of the First 8490 Sequenced Strains for Exploring Actinobacteria Biosynthetic Diversity.</title>
        <authorList>
            <person name="Kalkreuter E."/>
            <person name="Kautsar S.A."/>
            <person name="Yang D."/>
            <person name="Bader C.D."/>
            <person name="Teijaro C.N."/>
            <person name="Fluegel L."/>
            <person name="Davis C.M."/>
            <person name="Simpson J.R."/>
            <person name="Lauterbach L."/>
            <person name="Steele A.D."/>
            <person name="Gui C."/>
            <person name="Meng S."/>
            <person name="Li G."/>
            <person name="Viehrig K."/>
            <person name="Ye F."/>
            <person name="Su P."/>
            <person name="Kiefer A.F."/>
            <person name="Nichols A."/>
            <person name="Cepeda A.J."/>
            <person name="Yan W."/>
            <person name="Fan B."/>
            <person name="Jiang Y."/>
            <person name="Adhikari A."/>
            <person name="Zheng C.-J."/>
            <person name="Schuster L."/>
            <person name="Cowan T.M."/>
            <person name="Smanski M.J."/>
            <person name="Chevrette M.G."/>
            <person name="De Carvalho L.P.S."/>
            <person name="Shen B."/>
        </authorList>
    </citation>
    <scope>NUCLEOTIDE SEQUENCE [LARGE SCALE GENOMIC DNA]</scope>
    <source>
        <strain evidence="7 8">NPDC033843</strain>
    </source>
</reference>
<name>A0ABV2ZU05_9ACTN</name>
<keyword evidence="8" id="KW-1185">Reference proteome</keyword>
<evidence type="ECO:0000256" key="1">
    <source>
        <dbReference type="ARBA" id="ARBA00009986"/>
    </source>
</evidence>
<dbReference type="InterPro" id="IPR016161">
    <property type="entry name" value="Ald_DH/histidinol_DH"/>
</dbReference>
<dbReference type="InterPro" id="IPR016162">
    <property type="entry name" value="Ald_DH_N"/>
</dbReference>
<proteinExistence type="inferred from homology"/>
<keyword evidence="2" id="KW-0560">Oxidoreductase</keyword>
<evidence type="ECO:0000256" key="3">
    <source>
        <dbReference type="ARBA" id="ARBA00023027"/>
    </source>
</evidence>
<evidence type="ECO:0000259" key="6">
    <source>
        <dbReference type="Pfam" id="PF00171"/>
    </source>
</evidence>
<keyword evidence="5" id="KW-0472">Membrane</keyword>
<dbReference type="PANTHER" id="PTHR42986:SF1">
    <property type="entry name" value="BENZALDEHYDE DEHYDROGENASE YFMT"/>
    <property type="match status" value="1"/>
</dbReference>
<evidence type="ECO:0000256" key="5">
    <source>
        <dbReference type="SAM" id="Phobius"/>
    </source>
</evidence>
<protein>
    <submittedName>
        <fullName evidence="7">Aldehyde dehydrogenase family protein</fullName>
    </submittedName>
</protein>
<comment type="caution">
    <text evidence="7">The sequence shown here is derived from an EMBL/GenBank/DDBJ whole genome shotgun (WGS) entry which is preliminary data.</text>
</comment>
<dbReference type="Gene3D" id="3.40.605.10">
    <property type="entry name" value="Aldehyde Dehydrogenase, Chain A, domain 1"/>
    <property type="match status" value="1"/>
</dbReference>
<dbReference type="Pfam" id="PF00171">
    <property type="entry name" value="Aldedh"/>
    <property type="match status" value="1"/>
</dbReference>
<dbReference type="Proteomes" id="UP001550739">
    <property type="component" value="Unassembled WGS sequence"/>
</dbReference>
<comment type="similarity">
    <text evidence="1">Belongs to the aldehyde dehydrogenase family.</text>
</comment>
<organism evidence="7 8">
    <name type="scientific">Streptomyces sp. 900129855</name>
    <dbReference type="NCBI Taxonomy" id="3155129"/>
    <lineage>
        <taxon>Bacteria</taxon>
        <taxon>Bacillati</taxon>
        <taxon>Actinomycetota</taxon>
        <taxon>Actinomycetes</taxon>
        <taxon>Kitasatosporales</taxon>
        <taxon>Streptomycetaceae</taxon>
        <taxon>Streptomyces</taxon>
    </lineage>
</organism>
<evidence type="ECO:0000313" key="8">
    <source>
        <dbReference type="Proteomes" id="UP001550739"/>
    </source>
</evidence>
<feature type="transmembrane region" description="Helical" evidence="5">
    <location>
        <begin position="245"/>
        <end position="265"/>
    </location>
</feature>
<dbReference type="EMBL" id="JBEZVE010000025">
    <property type="protein sequence ID" value="MEU3786046.1"/>
    <property type="molecule type" value="Genomic_DNA"/>
</dbReference>
<feature type="region of interest" description="Disordered" evidence="4">
    <location>
        <begin position="15"/>
        <end position="40"/>
    </location>
</feature>
<feature type="domain" description="Aldehyde dehydrogenase" evidence="6">
    <location>
        <begin position="37"/>
        <end position="137"/>
    </location>
</feature>
<keyword evidence="5" id="KW-1133">Transmembrane helix</keyword>
<keyword evidence="5" id="KW-0812">Transmembrane</keyword>
<evidence type="ECO:0000256" key="4">
    <source>
        <dbReference type="SAM" id="MobiDB-lite"/>
    </source>
</evidence>
<dbReference type="PANTHER" id="PTHR42986">
    <property type="entry name" value="BENZALDEHYDE DEHYDROGENASE YFMT"/>
    <property type="match status" value="1"/>
</dbReference>
<sequence length="278" mass="27726">MLRSPCHRGALATHRGGVAGRCRRSGGGGPRGVRHRSHTSSVERRAILSRAADLLEHRAPSIAVTMTEENGAAASWARFDVHVAVGIMGEAAVQAYRLVGEVLLSGVPGLRATAVRRPVGVVVGIAPWNAPLVLSGMGFGLLIGALPAVAVNPVPIELSGTASAVTTLLRGFGQALGPAVIGTVALTSAGNAPAQALPHAGPAAAQQHAVQAVAAEGGPLAVAPAPVGPRVGALVTEALTHGYDLGFLVTALACPVAAAISVLFLRGGHSSGQGVPLP</sequence>
<gene>
    <name evidence="7" type="ORF">AB0E89_36845</name>
</gene>
<evidence type="ECO:0000256" key="2">
    <source>
        <dbReference type="ARBA" id="ARBA00023002"/>
    </source>
</evidence>
<evidence type="ECO:0000313" key="7">
    <source>
        <dbReference type="EMBL" id="MEU3786046.1"/>
    </source>
</evidence>
<accession>A0ABV2ZU05</accession>